<dbReference type="GO" id="GO:0006351">
    <property type="term" value="P:DNA-templated transcription"/>
    <property type="evidence" value="ECO:0007669"/>
    <property type="project" value="TreeGrafter"/>
</dbReference>
<dbReference type="PANTHER" id="PTHR30537">
    <property type="entry name" value="HTH-TYPE TRANSCRIPTIONAL REGULATOR"/>
    <property type="match status" value="1"/>
</dbReference>
<dbReference type="AlphaFoldDB" id="A0A970B899"/>
<dbReference type="InterPro" id="IPR005119">
    <property type="entry name" value="LysR_subst-bd"/>
</dbReference>
<evidence type="ECO:0000256" key="1">
    <source>
        <dbReference type="ARBA" id="ARBA00009437"/>
    </source>
</evidence>
<keyword evidence="4" id="KW-1185">Reference proteome</keyword>
<dbReference type="Pfam" id="PF03466">
    <property type="entry name" value="LysR_substrate"/>
    <property type="match status" value="1"/>
</dbReference>
<dbReference type="Gene3D" id="3.40.190.290">
    <property type="match status" value="1"/>
</dbReference>
<name>A0A970B899_9GAMM</name>
<accession>A0A970B899</accession>
<dbReference type="EMBL" id="JAAVXB010000022">
    <property type="protein sequence ID" value="NKF24773.1"/>
    <property type="molecule type" value="Genomic_DNA"/>
</dbReference>
<proteinExistence type="inferred from homology"/>
<evidence type="ECO:0000259" key="2">
    <source>
        <dbReference type="Pfam" id="PF03466"/>
    </source>
</evidence>
<dbReference type="SUPFAM" id="SSF53850">
    <property type="entry name" value="Periplasmic binding protein-like II"/>
    <property type="match status" value="1"/>
</dbReference>
<dbReference type="PANTHER" id="PTHR30537:SF1">
    <property type="entry name" value="HTH-TYPE TRANSCRIPTIONAL REGULATOR PGRR"/>
    <property type="match status" value="1"/>
</dbReference>
<dbReference type="InterPro" id="IPR058163">
    <property type="entry name" value="LysR-type_TF_proteobact-type"/>
</dbReference>
<comment type="caution">
    <text evidence="3">The sequence shown here is derived from an EMBL/GenBank/DDBJ whole genome shotgun (WGS) entry which is preliminary data.</text>
</comment>
<dbReference type="Proteomes" id="UP000653472">
    <property type="component" value="Unassembled WGS sequence"/>
</dbReference>
<dbReference type="GO" id="GO:0043565">
    <property type="term" value="F:sequence-specific DNA binding"/>
    <property type="evidence" value="ECO:0007669"/>
    <property type="project" value="TreeGrafter"/>
</dbReference>
<feature type="domain" description="LysR substrate-binding" evidence="2">
    <location>
        <begin position="23"/>
        <end position="135"/>
    </location>
</feature>
<gene>
    <name evidence="3" type="ORF">G7Y82_20905</name>
</gene>
<dbReference type="GO" id="GO:0003700">
    <property type="term" value="F:DNA-binding transcription factor activity"/>
    <property type="evidence" value="ECO:0007669"/>
    <property type="project" value="TreeGrafter"/>
</dbReference>
<reference evidence="3" key="1">
    <citation type="submission" date="2020-03" db="EMBL/GenBank/DDBJ databases">
        <title>Solimonas marina sp. nov., isolated from deep seawater of the Pacific Ocean.</title>
        <authorList>
            <person name="Liu X."/>
            <person name="Lai Q."/>
            <person name="Sun F."/>
            <person name="Gai Y."/>
            <person name="Li G."/>
            <person name="Shao Z."/>
        </authorList>
    </citation>
    <scope>NUCLEOTIDE SEQUENCE</scope>
    <source>
        <strain evidence="3">C16B3</strain>
    </source>
</reference>
<evidence type="ECO:0000313" key="4">
    <source>
        <dbReference type="Proteomes" id="UP000653472"/>
    </source>
</evidence>
<comment type="similarity">
    <text evidence="1">Belongs to the LysR transcriptional regulatory family.</text>
</comment>
<organism evidence="3 4">
    <name type="scientific">Solimonas marina</name>
    <dbReference type="NCBI Taxonomy" id="2714601"/>
    <lineage>
        <taxon>Bacteria</taxon>
        <taxon>Pseudomonadati</taxon>
        <taxon>Pseudomonadota</taxon>
        <taxon>Gammaproteobacteria</taxon>
        <taxon>Nevskiales</taxon>
        <taxon>Nevskiaceae</taxon>
        <taxon>Solimonas</taxon>
    </lineage>
</organism>
<sequence length="137" mass="15357">MITVLSTALSIRPYLDASPSLAQPEDLSRHQCIGIRMGNGQLYHWELERGQDRVVFSADWSIVVNETITTIEIAETGGGIAYVLADRVARQLADGSLVQVLPEWSSIGPAFHLYYPSRRQLPQALRALLKLIQRRNE</sequence>
<evidence type="ECO:0000313" key="3">
    <source>
        <dbReference type="EMBL" id="NKF24773.1"/>
    </source>
</evidence>
<protein>
    <recommendedName>
        <fullName evidence="2">LysR substrate-binding domain-containing protein</fullName>
    </recommendedName>
</protein>